<dbReference type="Pfam" id="PF02875">
    <property type="entry name" value="Mur_ligase_C"/>
    <property type="match status" value="1"/>
</dbReference>
<feature type="domain" description="Mur ligase central" evidence="17">
    <location>
        <begin position="109"/>
        <end position="274"/>
    </location>
</feature>
<dbReference type="GO" id="GO:0071555">
    <property type="term" value="P:cell wall organization"/>
    <property type="evidence" value="ECO:0007669"/>
    <property type="project" value="UniProtKB-KW"/>
</dbReference>
<dbReference type="GO" id="GO:0005524">
    <property type="term" value="F:ATP binding"/>
    <property type="evidence" value="ECO:0007669"/>
    <property type="project" value="UniProtKB-UniRule"/>
</dbReference>
<evidence type="ECO:0000259" key="16">
    <source>
        <dbReference type="Pfam" id="PF02875"/>
    </source>
</evidence>
<dbReference type="InterPro" id="IPR036565">
    <property type="entry name" value="Mur-like_cat_sf"/>
</dbReference>
<evidence type="ECO:0000313" key="18">
    <source>
        <dbReference type="EMBL" id="TCP23673.1"/>
    </source>
</evidence>
<evidence type="ECO:0000256" key="13">
    <source>
        <dbReference type="ARBA" id="ARBA00047833"/>
    </source>
</evidence>
<sequence length="442" mass="49253">MYFIGIGGIGMSALARYFSSNKKNVAGYDKTPSPITDELVRMGMSIHFEDNLALISKDFFEKESTLVVYTPAIPKGHSELQYFLDNEFHVYKRAEVLGKITENTFCLAVAGTHGKTTTSSILGHIMQPVNATAFLGGISENYNSNLILGKDEISVVEADEYDRSFLQLSPNIACVTSMDADHLDIYGAHDSLVASFQEFSNKVTDKLVVAKGLNLEGITYAIDEEADYMACNLRVGDGTYLFDVVTPNGQINDIEFGLPGRHNIMNALAALAMAHLYGVSLGIIKKQLKTFAGVQRRFSYKLKQEGLVLIDDYAHHPTEIKVVHSAVREMYPNQKVLAVFQPHLFSRTRDFIDEFAAELSKFDEVVLLDVYPARELPIEGVTSKWLLEKIDNQYKYVLSKQEMKDFVANSDATIVLMLGAGDIGLLLEEVKEELLNRVKSDE</sequence>
<protein>
    <recommendedName>
        <fullName evidence="3 14">UDP-N-acetylmuramate--L-alanine ligase</fullName>
        <ecNumber evidence="3 14">6.3.2.8</ecNumber>
    </recommendedName>
    <alternativeName>
        <fullName evidence="14">UDP-N-acetylmuramoyl-L-alanine synthetase</fullName>
    </alternativeName>
</protein>
<organism evidence="18 19">
    <name type="scientific">Tenacibaculum skagerrakense</name>
    <dbReference type="NCBI Taxonomy" id="186571"/>
    <lineage>
        <taxon>Bacteria</taxon>
        <taxon>Pseudomonadati</taxon>
        <taxon>Bacteroidota</taxon>
        <taxon>Flavobacteriia</taxon>
        <taxon>Flavobacteriales</taxon>
        <taxon>Flavobacteriaceae</taxon>
        <taxon>Tenacibaculum</taxon>
    </lineage>
</organism>
<evidence type="ECO:0000259" key="15">
    <source>
        <dbReference type="Pfam" id="PF01225"/>
    </source>
</evidence>
<dbReference type="NCBIfam" id="TIGR01082">
    <property type="entry name" value="murC"/>
    <property type="match status" value="1"/>
</dbReference>
<feature type="domain" description="Mur ligase N-terminal catalytic" evidence="15">
    <location>
        <begin position="2"/>
        <end position="102"/>
    </location>
</feature>
<keyword evidence="6 14" id="KW-0132">Cell division</keyword>
<evidence type="ECO:0000256" key="8">
    <source>
        <dbReference type="ARBA" id="ARBA00022840"/>
    </source>
</evidence>
<evidence type="ECO:0000256" key="9">
    <source>
        <dbReference type="ARBA" id="ARBA00022960"/>
    </source>
</evidence>
<dbReference type="InterPro" id="IPR036615">
    <property type="entry name" value="Mur_ligase_C_dom_sf"/>
</dbReference>
<dbReference type="SUPFAM" id="SSF53623">
    <property type="entry name" value="MurD-like peptide ligases, catalytic domain"/>
    <property type="match status" value="1"/>
</dbReference>
<proteinExistence type="inferred from homology"/>
<reference evidence="18 19" key="1">
    <citation type="submission" date="2019-03" db="EMBL/GenBank/DDBJ databases">
        <title>Genomic Encyclopedia of Type Strains, Phase IV (KMG-IV): sequencing the most valuable type-strain genomes for metagenomic binning, comparative biology and taxonomic classification.</title>
        <authorList>
            <person name="Goeker M."/>
        </authorList>
    </citation>
    <scope>NUCLEOTIDE SEQUENCE [LARGE SCALE GENOMIC DNA]</scope>
    <source>
        <strain evidence="18 19">DSM 14836</strain>
    </source>
</reference>
<feature type="binding site" evidence="14">
    <location>
        <begin position="111"/>
        <end position="117"/>
    </location>
    <ligand>
        <name>ATP</name>
        <dbReference type="ChEBI" id="CHEBI:30616"/>
    </ligand>
</feature>
<keyword evidence="9 14" id="KW-0133">Cell shape</keyword>
<dbReference type="Proteomes" id="UP000294564">
    <property type="component" value="Unassembled WGS sequence"/>
</dbReference>
<comment type="function">
    <text evidence="14">Cell wall formation.</text>
</comment>
<dbReference type="GO" id="GO:0009252">
    <property type="term" value="P:peptidoglycan biosynthetic process"/>
    <property type="evidence" value="ECO:0007669"/>
    <property type="project" value="UniProtKB-UniRule"/>
</dbReference>
<evidence type="ECO:0000256" key="7">
    <source>
        <dbReference type="ARBA" id="ARBA00022741"/>
    </source>
</evidence>
<dbReference type="InterPro" id="IPR050061">
    <property type="entry name" value="MurCDEF_pg_biosynth"/>
</dbReference>
<dbReference type="SUPFAM" id="SSF51984">
    <property type="entry name" value="MurCD N-terminal domain"/>
    <property type="match status" value="1"/>
</dbReference>
<dbReference type="SUPFAM" id="SSF53244">
    <property type="entry name" value="MurD-like peptide ligases, peptide-binding domain"/>
    <property type="match status" value="1"/>
</dbReference>
<keyword evidence="11 14" id="KW-0131">Cell cycle</keyword>
<dbReference type="GO" id="GO:0051301">
    <property type="term" value="P:cell division"/>
    <property type="evidence" value="ECO:0007669"/>
    <property type="project" value="UniProtKB-KW"/>
</dbReference>
<feature type="domain" description="Mur ligase C-terminal" evidence="16">
    <location>
        <begin position="296"/>
        <end position="421"/>
    </location>
</feature>
<comment type="pathway">
    <text evidence="2 14">Cell wall biogenesis; peptidoglycan biosynthesis.</text>
</comment>
<evidence type="ECO:0000313" key="19">
    <source>
        <dbReference type="Proteomes" id="UP000294564"/>
    </source>
</evidence>
<dbReference type="Pfam" id="PF08245">
    <property type="entry name" value="Mur_ligase_M"/>
    <property type="match status" value="1"/>
</dbReference>
<evidence type="ECO:0000256" key="6">
    <source>
        <dbReference type="ARBA" id="ARBA00022618"/>
    </source>
</evidence>
<evidence type="ECO:0000259" key="17">
    <source>
        <dbReference type="Pfam" id="PF08245"/>
    </source>
</evidence>
<dbReference type="EMBL" id="SLXM01000008">
    <property type="protein sequence ID" value="TCP23673.1"/>
    <property type="molecule type" value="Genomic_DNA"/>
</dbReference>
<keyword evidence="4 14" id="KW-0963">Cytoplasm</keyword>
<dbReference type="GO" id="GO:0008360">
    <property type="term" value="P:regulation of cell shape"/>
    <property type="evidence" value="ECO:0007669"/>
    <property type="project" value="UniProtKB-KW"/>
</dbReference>
<dbReference type="PANTHER" id="PTHR43445:SF3">
    <property type="entry name" value="UDP-N-ACETYLMURAMATE--L-ALANINE LIGASE"/>
    <property type="match status" value="1"/>
</dbReference>
<keyword evidence="5 14" id="KW-0436">Ligase</keyword>
<dbReference type="Gene3D" id="3.40.50.720">
    <property type="entry name" value="NAD(P)-binding Rossmann-like Domain"/>
    <property type="match status" value="1"/>
</dbReference>
<comment type="similarity">
    <text evidence="14">Belongs to the MurCDEF family.</text>
</comment>
<evidence type="ECO:0000256" key="11">
    <source>
        <dbReference type="ARBA" id="ARBA00023306"/>
    </source>
</evidence>
<comment type="caution">
    <text evidence="18">The sequence shown here is derived from an EMBL/GenBank/DDBJ whole genome shotgun (WGS) entry which is preliminary data.</text>
</comment>
<comment type="subcellular location">
    <subcellularLocation>
        <location evidence="1 14">Cytoplasm</location>
    </subcellularLocation>
</comment>
<keyword evidence="7 14" id="KW-0547">Nucleotide-binding</keyword>
<dbReference type="InterPro" id="IPR005758">
    <property type="entry name" value="UDP-N-AcMur_Ala_ligase_MurC"/>
</dbReference>
<evidence type="ECO:0000256" key="10">
    <source>
        <dbReference type="ARBA" id="ARBA00022984"/>
    </source>
</evidence>
<dbReference type="GO" id="GO:0008763">
    <property type="term" value="F:UDP-N-acetylmuramate-L-alanine ligase activity"/>
    <property type="evidence" value="ECO:0007669"/>
    <property type="project" value="UniProtKB-UniRule"/>
</dbReference>
<evidence type="ECO:0000256" key="2">
    <source>
        <dbReference type="ARBA" id="ARBA00004752"/>
    </source>
</evidence>
<evidence type="ECO:0000256" key="4">
    <source>
        <dbReference type="ARBA" id="ARBA00022490"/>
    </source>
</evidence>
<dbReference type="HAMAP" id="MF_00046">
    <property type="entry name" value="MurC"/>
    <property type="match status" value="1"/>
</dbReference>
<dbReference type="Gene3D" id="3.40.1190.10">
    <property type="entry name" value="Mur-like, catalytic domain"/>
    <property type="match status" value="1"/>
</dbReference>
<evidence type="ECO:0000256" key="3">
    <source>
        <dbReference type="ARBA" id="ARBA00012211"/>
    </source>
</evidence>
<dbReference type="PANTHER" id="PTHR43445">
    <property type="entry name" value="UDP-N-ACETYLMURAMATE--L-ALANINE LIGASE-RELATED"/>
    <property type="match status" value="1"/>
</dbReference>
<dbReference type="EC" id="6.3.2.8" evidence="3 14"/>
<evidence type="ECO:0000256" key="1">
    <source>
        <dbReference type="ARBA" id="ARBA00004496"/>
    </source>
</evidence>
<dbReference type="Gene3D" id="3.90.190.20">
    <property type="entry name" value="Mur ligase, C-terminal domain"/>
    <property type="match status" value="1"/>
</dbReference>
<dbReference type="InterPro" id="IPR004101">
    <property type="entry name" value="Mur_ligase_C"/>
</dbReference>
<gene>
    <name evidence="14" type="primary">murC</name>
    <name evidence="18" type="ORF">EV195_108143</name>
</gene>
<dbReference type="GO" id="GO:0005737">
    <property type="term" value="C:cytoplasm"/>
    <property type="evidence" value="ECO:0007669"/>
    <property type="project" value="UniProtKB-SubCell"/>
</dbReference>
<dbReference type="UniPathway" id="UPA00219"/>
<evidence type="ECO:0000256" key="14">
    <source>
        <dbReference type="HAMAP-Rule" id="MF_00046"/>
    </source>
</evidence>
<dbReference type="InterPro" id="IPR013221">
    <property type="entry name" value="Mur_ligase_cen"/>
</dbReference>
<dbReference type="Pfam" id="PF01225">
    <property type="entry name" value="Mur_ligase"/>
    <property type="match status" value="1"/>
</dbReference>
<keyword evidence="12 14" id="KW-0961">Cell wall biogenesis/degradation</keyword>
<keyword evidence="10 14" id="KW-0573">Peptidoglycan synthesis</keyword>
<keyword evidence="8 14" id="KW-0067">ATP-binding</keyword>
<evidence type="ECO:0000256" key="5">
    <source>
        <dbReference type="ARBA" id="ARBA00022598"/>
    </source>
</evidence>
<dbReference type="AlphaFoldDB" id="A0A4R2NPD7"/>
<dbReference type="InterPro" id="IPR000713">
    <property type="entry name" value="Mur_ligase_N"/>
</dbReference>
<evidence type="ECO:0000256" key="12">
    <source>
        <dbReference type="ARBA" id="ARBA00023316"/>
    </source>
</evidence>
<comment type="catalytic activity">
    <reaction evidence="13 14">
        <text>UDP-N-acetyl-alpha-D-muramate + L-alanine + ATP = UDP-N-acetyl-alpha-D-muramoyl-L-alanine + ADP + phosphate + H(+)</text>
        <dbReference type="Rhea" id="RHEA:23372"/>
        <dbReference type="ChEBI" id="CHEBI:15378"/>
        <dbReference type="ChEBI" id="CHEBI:30616"/>
        <dbReference type="ChEBI" id="CHEBI:43474"/>
        <dbReference type="ChEBI" id="CHEBI:57972"/>
        <dbReference type="ChEBI" id="CHEBI:70757"/>
        <dbReference type="ChEBI" id="CHEBI:83898"/>
        <dbReference type="ChEBI" id="CHEBI:456216"/>
        <dbReference type="EC" id="6.3.2.8"/>
    </reaction>
</comment>
<name>A0A4R2NPD7_9FLAO</name>
<accession>A0A4R2NPD7</accession>
<keyword evidence="19" id="KW-1185">Reference proteome</keyword>